<evidence type="ECO:0000313" key="3">
    <source>
        <dbReference type="Proteomes" id="UP000095023"/>
    </source>
</evidence>
<dbReference type="Proteomes" id="UP000095023">
    <property type="component" value="Unassembled WGS sequence"/>
</dbReference>
<feature type="compositionally biased region" description="Polar residues" evidence="1">
    <location>
        <begin position="64"/>
        <end position="82"/>
    </location>
</feature>
<feature type="compositionally biased region" description="Low complexity" evidence="1">
    <location>
        <begin position="43"/>
        <end position="57"/>
    </location>
</feature>
<protein>
    <submittedName>
        <fullName evidence="2">Uncharacterized protein</fullName>
    </submittedName>
</protein>
<sequence>MPPKLPFTPADSPACSSSKPNPQKFASASTPESKPRSFSSRFSNTLSPLTTPTLDSPIRLPQKRSFSQTPTRTGRTKPSTDSPKNRFLHTLKSEVLLEELSELLHASDCQSGFVAHLLEWIKDPDVTTPVTSDSRYTTTLTKTDLLSERVAHATTSDGPVLLVLLTQSLKPAVKLPYSIDLPSEPSLIVDFDGQYVPAYFI</sequence>
<evidence type="ECO:0000256" key="1">
    <source>
        <dbReference type="SAM" id="MobiDB-lite"/>
    </source>
</evidence>
<evidence type="ECO:0000313" key="2">
    <source>
        <dbReference type="EMBL" id="ODV89256.1"/>
    </source>
</evidence>
<organism evidence="2 3">
    <name type="scientific">Tortispora caseinolytica NRRL Y-17796</name>
    <dbReference type="NCBI Taxonomy" id="767744"/>
    <lineage>
        <taxon>Eukaryota</taxon>
        <taxon>Fungi</taxon>
        <taxon>Dikarya</taxon>
        <taxon>Ascomycota</taxon>
        <taxon>Saccharomycotina</taxon>
        <taxon>Trigonopsidomycetes</taxon>
        <taxon>Trigonopsidales</taxon>
        <taxon>Trigonopsidaceae</taxon>
        <taxon>Tortispora</taxon>
    </lineage>
</organism>
<gene>
    <name evidence="2" type="ORF">CANCADRAFT_3885</name>
</gene>
<accession>A0A1E4TBW6</accession>
<reference evidence="3" key="1">
    <citation type="submission" date="2016-02" db="EMBL/GenBank/DDBJ databases">
        <title>Comparative genomics of biotechnologically important yeasts.</title>
        <authorList>
            <consortium name="DOE Joint Genome Institute"/>
            <person name="Riley R."/>
            <person name="Haridas S."/>
            <person name="Wolfe K.H."/>
            <person name="Lopes M.R."/>
            <person name="Hittinger C.T."/>
            <person name="Goker M."/>
            <person name="Salamov A."/>
            <person name="Wisecaver J."/>
            <person name="Long T.M."/>
            <person name="Aerts A.L."/>
            <person name="Barry K."/>
            <person name="Choi C."/>
            <person name="Clum A."/>
            <person name="Coughlan A.Y."/>
            <person name="Deshpande S."/>
            <person name="Douglass A.P."/>
            <person name="Hanson S.J."/>
            <person name="Klenk H.-P."/>
            <person name="Labutti K."/>
            <person name="Lapidus A."/>
            <person name="Lindquist E."/>
            <person name="Lipzen A."/>
            <person name="Meier-Kolthoff J.P."/>
            <person name="Ohm R.A."/>
            <person name="Otillar R.P."/>
            <person name="Pangilinan J."/>
            <person name="Peng Y."/>
            <person name="Rokas A."/>
            <person name="Rosa C.A."/>
            <person name="Scheuner C."/>
            <person name="Sibirny A.A."/>
            <person name="Slot J.C."/>
            <person name="Stielow J.B."/>
            <person name="Sun H."/>
            <person name="Kurtzman C.P."/>
            <person name="Blackwell M."/>
            <person name="Jeffries T.W."/>
            <person name="Grigoriev I.V."/>
        </authorList>
    </citation>
    <scope>NUCLEOTIDE SEQUENCE [LARGE SCALE GENOMIC DNA]</scope>
    <source>
        <strain evidence="3">NRRL Y-17796</strain>
    </source>
</reference>
<dbReference type="EMBL" id="KV453843">
    <property type="protein sequence ID" value="ODV89256.1"/>
    <property type="molecule type" value="Genomic_DNA"/>
</dbReference>
<dbReference type="AlphaFoldDB" id="A0A1E4TBW6"/>
<proteinExistence type="predicted"/>
<feature type="region of interest" description="Disordered" evidence="1">
    <location>
        <begin position="1"/>
        <end position="87"/>
    </location>
</feature>
<feature type="compositionally biased region" description="Polar residues" evidence="1">
    <location>
        <begin position="14"/>
        <end position="42"/>
    </location>
</feature>
<keyword evidence="3" id="KW-1185">Reference proteome</keyword>
<name>A0A1E4TBW6_9ASCO</name>